<evidence type="ECO:0000313" key="3">
    <source>
        <dbReference type="Proteomes" id="UP000037035"/>
    </source>
</evidence>
<protein>
    <submittedName>
        <fullName evidence="2">Uncharacterized protein</fullName>
    </submittedName>
</protein>
<proteinExistence type="predicted"/>
<sequence length="242" mass="26951">RYSPLTPRSGDRTRPSTPESASSINQLLTGSQGEHPMPGSQGDQPIPGGQGEQLNSSNQGDPATPLQATNANHEVFGVFQDYSEVMHDPNFATTHANNNEALPRITAGVEPNELNKLTLTIPSPRCLDCSRRRIPCQQHILQVCLLALIQQMPSVPQTNPVMINPVAMVPAMHHSFRTHIYVPNVRNRCRAHIREILIDPNLEAYTRTQDSNGHTLNRSPLPIMQRLRWLMRGTCCSNDLFE</sequence>
<feature type="region of interest" description="Disordered" evidence="1">
    <location>
        <begin position="1"/>
        <end position="67"/>
    </location>
</feature>
<comment type="caution">
    <text evidence="2">The sequence shown here is derived from an EMBL/GenBank/DDBJ whole genome shotgun (WGS) entry which is preliminary data.</text>
</comment>
<gene>
    <name evidence="2" type="ORF">VP01_3167g1</name>
</gene>
<organism evidence="2 3">
    <name type="scientific">Puccinia sorghi</name>
    <dbReference type="NCBI Taxonomy" id="27349"/>
    <lineage>
        <taxon>Eukaryota</taxon>
        <taxon>Fungi</taxon>
        <taxon>Dikarya</taxon>
        <taxon>Basidiomycota</taxon>
        <taxon>Pucciniomycotina</taxon>
        <taxon>Pucciniomycetes</taxon>
        <taxon>Pucciniales</taxon>
        <taxon>Pucciniaceae</taxon>
        <taxon>Puccinia</taxon>
    </lineage>
</organism>
<dbReference type="AlphaFoldDB" id="A0A0L6UYX4"/>
<reference evidence="2 3" key="1">
    <citation type="submission" date="2015-08" db="EMBL/GenBank/DDBJ databases">
        <title>Next Generation Sequencing and Analysis of the Genome of Puccinia sorghi L Schw, the Causal Agent of Maize Common Rust.</title>
        <authorList>
            <person name="Rochi L."/>
            <person name="Burguener G."/>
            <person name="Darino M."/>
            <person name="Turjanski A."/>
            <person name="Kreff E."/>
            <person name="Dieguez M.J."/>
            <person name="Sacco F."/>
        </authorList>
    </citation>
    <scope>NUCLEOTIDE SEQUENCE [LARGE SCALE GENOMIC DNA]</scope>
    <source>
        <strain evidence="2 3">RO10H11247</strain>
    </source>
</reference>
<name>A0A0L6UYX4_9BASI</name>
<dbReference type="EMBL" id="LAVV01008132">
    <property type="protein sequence ID" value="KNZ53679.1"/>
    <property type="molecule type" value="Genomic_DNA"/>
</dbReference>
<feature type="non-terminal residue" evidence="2">
    <location>
        <position position="1"/>
    </location>
</feature>
<feature type="compositionally biased region" description="Polar residues" evidence="1">
    <location>
        <begin position="15"/>
        <end position="32"/>
    </location>
</feature>
<evidence type="ECO:0000313" key="2">
    <source>
        <dbReference type="EMBL" id="KNZ53679.1"/>
    </source>
</evidence>
<feature type="compositionally biased region" description="Polar residues" evidence="1">
    <location>
        <begin position="52"/>
        <end position="67"/>
    </location>
</feature>
<accession>A0A0L6UYX4</accession>
<dbReference type="Proteomes" id="UP000037035">
    <property type="component" value="Unassembled WGS sequence"/>
</dbReference>
<keyword evidence="3" id="KW-1185">Reference proteome</keyword>
<evidence type="ECO:0000256" key="1">
    <source>
        <dbReference type="SAM" id="MobiDB-lite"/>
    </source>
</evidence>
<dbReference type="VEuPathDB" id="FungiDB:VP01_3167g1"/>